<feature type="signal peptide" evidence="1">
    <location>
        <begin position="1"/>
        <end position="17"/>
    </location>
</feature>
<evidence type="ECO:0000313" key="3">
    <source>
        <dbReference type="Proteomes" id="UP000535415"/>
    </source>
</evidence>
<evidence type="ECO:0008006" key="4">
    <source>
        <dbReference type="Google" id="ProtNLM"/>
    </source>
</evidence>
<name>A0A7W9BL76_9RHOB</name>
<dbReference type="AlphaFoldDB" id="A0A7W9BL76"/>
<organism evidence="2 3">
    <name type="scientific">Yoonia ponticola</name>
    <dbReference type="NCBI Taxonomy" id="1524255"/>
    <lineage>
        <taxon>Bacteria</taxon>
        <taxon>Pseudomonadati</taxon>
        <taxon>Pseudomonadota</taxon>
        <taxon>Alphaproteobacteria</taxon>
        <taxon>Rhodobacterales</taxon>
        <taxon>Paracoccaceae</taxon>
        <taxon>Yoonia</taxon>
    </lineage>
</organism>
<feature type="chain" id="PRO_5030786899" description="Transferrin-binding protein B C-lobe/N-lobe beta barrel domain-containing protein" evidence="1">
    <location>
        <begin position="18"/>
        <end position="198"/>
    </location>
</feature>
<dbReference type="RefSeq" id="WP_183528928.1">
    <property type="nucleotide sequence ID" value="NZ_JACIJM010000005.1"/>
</dbReference>
<dbReference type="InterPro" id="IPR011250">
    <property type="entry name" value="OMP/PagP_B-barrel"/>
</dbReference>
<dbReference type="SUPFAM" id="SSF56925">
    <property type="entry name" value="OMPA-like"/>
    <property type="match status" value="1"/>
</dbReference>
<gene>
    <name evidence="2" type="ORF">FHS72_002189</name>
</gene>
<dbReference type="Proteomes" id="UP000535415">
    <property type="component" value="Unassembled WGS sequence"/>
</dbReference>
<comment type="caution">
    <text evidence="2">The sequence shown here is derived from an EMBL/GenBank/DDBJ whole genome shotgun (WGS) entry which is preliminary data.</text>
</comment>
<evidence type="ECO:0000256" key="1">
    <source>
        <dbReference type="SAM" id="SignalP"/>
    </source>
</evidence>
<proteinExistence type="predicted"/>
<accession>A0A7W9BL76</accession>
<reference evidence="2 3" key="1">
    <citation type="submission" date="2020-08" db="EMBL/GenBank/DDBJ databases">
        <title>Genomic Encyclopedia of Type Strains, Phase IV (KMG-IV): sequencing the most valuable type-strain genomes for metagenomic binning, comparative biology and taxonomic classification.</title>
        <authorList>
            <person name="Goeker M."/>
        </authorList>
    </citation>
    <scope>NUCLEOTIDE SEQUENCE [LARGE SCALE GENOMIC DNA]</scope>
    <source>
        <strain evidence="2 3">DSM 101064</strain>
    </source>
</reference>
<dbReference type="Gene3D" id="2.40.160.90">
    <property type="match status" value="1"/>
</dbReference>
<keyword evidence="3" id="KW-1185">Reference proteome</keyword>
<evidence type="ECO:0000313" key="2">
    <source>
        <dbReference type="EMBL" id="MBB5722563.1"/>
    </source>
</evidence>
<keyword evidence="1" id="KW-0732">Signal</keyword>
<protein>
    <recommendedName>
        <fullName evidence="4">Transferrin-binding protein B C-lobe/N-lobe beta barrel domain-containing protein</fullName>
    </recommendedName>
</protein>
<sequence length="198" mass="20119">MRILPVSVLLLSAAAMSACETTQDQATMSGFTSPSSTGRISGDLSGNPVVPIIDEDGDGFSFTAGSVSGEGLKAVAGLVAGTDVSFRPSVGSASYDGVYALTYVDDISLDNGYIRGERDATSGAITLTADFARGTLVSSNSPVTVNGKLDGRDLSGTVSYRGVNGQLDGLVGGDKTVGAFHGNNANLIYAGGFIAYRE</sequence>
<dbReference type="PROSITE" id="PS51257">
    <property type="entry name" value="PROKAR_LIPOPROTEIN"/>
    <property type="match status" value="1"/>
</dbReference>
<dbReference type="EMBL" id="JACIJM010000005">
    <property type="protein sequence ID" value="MBB5722563.1"/>
    <property type="molecule type" value="Genomic_DNA"/>
</dbReference>